<evidence type="ECO:0000256" key="1">
    <source>
        <dbReference type="SAM" id="SignalP"/>
    </source>
</evidence>
<dbReference type="KEGG" id="ngr:NAEGRDRAFT_72164"/>
<gene>
    <name evidence="2" type="ORF">NAEGRDRAFT_72164</name>
</gene>
<accession>D2VT40</accession>
<dbReference type="EMBL" id="GG738895">
    <property type="protein sequence ID" value="EFC40016.1"/>
    <property type="molecule type" value="Genomic_DNA"/>
</dbReference>
<protein>
    <submittedName>
        <fullName evidence="2">Predicted protein</fullName>
    </submittedName>
</protein>
<dbReference type="InParanoid" id="D2VT40"/>
<keyword evidence="1" id="KW-0732">Signal</keyword>
<dbReference type="AlphaFoldDB" id="D2VT40"/>
<dbReference type="Proteomes" id="UP000006671">
    <property type="component" value="Unassembled WGS sequence"/>
</dbReference>
<dbReference type="VEuPathDB" id="AmoebaDB:NAEGRDRAFT_72164"/>
<organism evidence="3">
    <name type="scientific">Naegleria gruberi</name>
    <name type="common">Amoeba</name>
    <dbReference type="NCBI Taxonomy" id="5762"/>
    <lineage>
        <taxon>Eukaryota</taxon>
        <taxon>Discoba</taxon>
        <taxon>Heterolobosea</taxon>
        <taxon>Tetramitia</taxon>
        <taxon>Eutetramitia</taxon>
        <taxon>Vahlkampfiidae</taxon>
        <taxon>Naegleria</taxon>
    </lineage>
</organism>
<evidence type="ECO:0000313" key="2">
    <source>
        <dbReference type="EMBL" id="EFC40016.1"/>
    </source>
</evidence>
<keyword evidence="3" id="KW-1185">Reference proteome</keyword>
<evidence type="ECO:0000313" key="3">
    <source>
        <dbReference type="Proteomes" id="UP000006671"/>
    </source>
</evidence>
<dbReference type="RefSeq" id="XP_002672760.1">
    <property type="nucleotide sequence ID" value="XM_002672714.1"/>
</dbReference>
<dbReference type="GeneID" id="8854238"/>
<sequence length="333" mass="38192">MFLAVMILLSISIAIEGDTSVHDNKEIVFYPLRTHQQFDIQNIPTYFLESAYFKAYFELYYSEDDFDLIGTHQFLSEQTQVSEYPSIIKKNKLLFQYGLTWDLTKAHMKPNTQKNQTVTLKFYPQFKYNIDPYSVRAFLIKQSENLGIQTQFTPLFPASDVESPTLGPWECTLSLRNYNFDLPLQLTIFAYSAASIGYVPGEVVPIYYPRGVSFFMKGTSNLRLDVMYANATVIDPYERERAPTLSVSSYRKTVNAPSGYLVFTQFFVKEDSNNILDMEETRLFTFNSALYVGSFTIDPFSLKCAYATKDSNFQTLVIDPTSSVTIGCLFTHL</sequence>
<reference evidence="2 3" key="1">
    <citation type="journal article" date="2010" name="Cell">
        <title>The genome of Naegleria gruberi illuminates early eukaryotic versatility.</title>
        <authorList>
            <person name="Fritz-Laylin L.K."/>
            <person name="Prochnik S.E."/>
            <person name="Ginger M.L."/>
            <person name="Dacks J.B."/>
            <person name="Carpenter M.L."/>
            <person name="Field M.C."/>
            <person name="Kuo A."/>
            <person name="Paredez A."/>
            <person name="Chapman J."/>
            <person name="Pham J."/>
            <person name="Shu S."/>
            <person name="Neupane R."/>
            <person name="Cipriano M."/>
            <person name="Mancuso J."/>
            <person name="Tu H."/>
            <person name="Salamov A."/>
            <person name="Lindquist E."/>
            <person name="Shapiro H."/>
            <person name="Lucas S."/>
            <person name="Grigoriev I.V."/>
            <person name="Cande W.Z."/>
            <person name="Fulton C."/>
            <person name="Rokhsar D.S."/>
            <person name="Dawson S.C."/>
        </authorList>
    </citation>
    <scope>NUCLEOTIDE SEQUENCE [LARGE SCALE GENOMIC DNA]</scope>
    <source>
        <strain evidence="2 3">NEG-M</strain>
    </source>
</reference>
<proteinExistence type="predicted"/>
<name>D2VT40_NAEGR</name>
<feature type="chain" id="PRO_5003038804" evidence="1">
    <location>
        <begin position="18"/>
        <end position="333"/>
    </location>
</feature>
<feature type="signal peptide" evidence="1">
    <location>
        <begin position="1"/>
        <end position="17"/>
    </location>
</feature>